<name>X1MFJ3_9ZZZZ</name>
<feature type="transmembrane region" description="Helical" evidence="1">
    <location>
        <begin position="23"/>
        <end position="41"/>
    </location>
</feature>
<dbReference type="EMBL" id="BARV01015416">
    <property type="protein sequence ID" value="GAI30422.1"/>
    <property type="molecule type" value="Genomic_DNA"/>
</dbReference>
<feature type="non-terminal residue" evidence="2">
    <location>
        <position position="59"/>
    </location>
</feature>
<evidence type="ECO:0000256" key="1">
    <source>
        <dbReference type="SAM" id="Phobius"/>
    </source>
</evidence>
<proteinExistence type="predicted"/>
<comment type="caution">
    <text evidence="2">The sequence shown here is derived from an EMBL/GenBank/DDBJ whole genome shotgun (WGS) entry which is preliminary data.</text>
</comment>
<sequence>MSKFHIYLKKSCQRFQKSLKEKLFFGVAAILTVFLFGILVFEPTLKSLSLWDFSFLTAT</sequence>
<protein>
    <submittedName>
        <fullName evidence="2">Uncharacterized protein</fullName>
    </submittedName>
</protein>
<accession>X1MFJ3</accession>
<gene>
    <name evidence="2" type="ORF">S06H3_26642</name>
</gene>
<keyword evidence="1" id="KW-0812">Transmembrane</keyword>
<reference evidence="2" key="1">
    <citation type="journal article" date="2014" name="Front. Microbiol.">
        <title>High frequency of phylogenetically diverse reductive dehalogenase-homologous genes in deep subseafloor sedimentary metagenomes.</title>
        <authorList>
            <person name="Kawai M."/>
            <person name="Futagami T."/>
            <person name="Toyoda A."/>
            <person name="Takaki Y."/>
            <person name="Nishi S."/>
            <person name="Hori S."/>
            <person name="Arai W."/>
            <person name="Tsubouchi T."/>
            <person name="Morono Y."/>
            <person name="Uchiyama I."/>
            <person name="Ito T."/>
            <person name="Fujiyama A."/>
            <person name="Inagaki F."/>
            <person name="Takami H."/>
        </authorList>
    </citation>
    <scope>NUCLEOTIDE SEQUENCE</scope>
    <source>
        <strain evidence="2">Expedition CK06-06</strain>
    </source>
</reference>
<dbReference type="AlphaFoldDB" id="X1MFJ3"/>
<organism evidence="2">
    <name type="scientific">marine sediment metagenome</name>
    <dbReference type="NCBI Taxonomy" id="412755"/>
    <lineage>
        <taxon>unclassified sequences</taxon>
        <taxon>metagenomes</taxon>
        <taxon>ecological metagenomes</taxon>
    </lineage>
</organism>
<evidence type="ECO:0000313" key="2">
    <source>
        <dbReference type="EMBL" id="GAI30422.1"/>
    </source>
</evidence>
<keyword evidence="1" id="KW-1133">Transmembrane helix</keyword>
<keyword evidence="1" id="KW-0472">Membrane</keyword>